<accession>K1QR25</accession>
<protein>
    <submittedName>
        <fullName evidence="7">Interferon-induced helicase C domain-containing protein 1</fullName>
    </submittedName>
</protein>
<evidence type="ECO:0000256" key="3">
    <source>
        <dbReference type="ARBA" id="ARBA00022588"/>
    </source>
</evidence>
<dbReference type="InterPro" id="IPR031964">
    <property type="entry name" value="CARD_dom"/>
</dbReference>
<feature type="domain" description="Caspase recruitment" evidence="6">
    <location>
        <begin position="124"/>
        <end position="212"/>
    </location>
</feature>
<proteinExistence type="predicted"/>
<dbReference type="GO" id="GO:0005737">
    <property type="term" value="C:cytoplasm"/>
    <property type="evidence" value="ECO:0007669"/>
    <property type="project" value="UniProtKB-ARBA"/>
</dbReference>
<keyword evidence="7" id="KW-0347">Helicase</keyword>
<sequence>MADHLSREPSSSIDNMLSIWNCLHSFETPKLVELYRPLVVRCVEVNDVVHYLDDVICTREREEIVEIGKQKGSTVAMDYLLSAIDGSSSSDRWTKFVDILNRKGYQYVAKAISGEEVNSDAYRRYKNLLGPLKMDLVEKVNPNDLLCLLESQEKIIEQSDTEHIKAEMVNKGPMAGMIVLLDRIWRKSENWYTSFLNVLCITQYTHLVEKIDPVFALDFDLMESMTKIIGNSLHCLQQDHNLWRFYHKDRSSREKLLSIHGLELNNVSISFFDTNPYSSGNLNPNETTLKIRICGLPLSVNDSAVSELLDKLGCVAKSKILYEKIRHPVSNNMTSVLNGNRHVTPSIGLLSAEVSNRKARVEHMN</sequence>
<dbReference type="Gene3D" id="1.10.533.10">
    <property type="entry name" value="Death Domain, Fas"/>
    <property type="match status" value="2"/>
</dbReference>
<dbReference type="InParanoid" id="K1QR25"/>
<dbReference type="GO" id="GO:0004386">
    <property type="term" value="F:helicase activity"/>
    <property type="evidence" value="ECO:0007669"/>
    <property type="project" value="UniProtKB-KW"/>
</dbReference>
<reference evidence="7" key="1">
    <citation type="journal article" date="2012" name="Nature">
        <title>The oyster genome reveals stress adaptation and complexity of shell formation.</title>
        <authorList>
            <person name="Zhang G."/>
            <person name="Fang X."/>
            <person name="Guo X."/>
            <person name="Li L."/>
            <person name="Luo R."/>
            <person name="Xu F."/>
            <person name="Yang P."/>
            <person name="Zhang L."/>
            <person name="Wang X."/>
            <person name="Qi H."/>
            <person name="Xiong Z."/>
            <person name="Que H."/>
            <person name="Xie Y."/>
            <person name="Holland P.W."/>
            <person name="Paps J."/>
            <person name="Zhu Y."/>
            <person name="Wu F."/>
            <person name="Chen Y."/>
            <person name="Wang J."/>
            <person name="Peng C."/>
            <person name="Meng J."/>
            <person name="Yang L."/>
            <person name="Liu J."/>
            <person name="Wen B."/>
            <person name="Zhang N."/>
            <person name="Huang Z."/>
            <person name="Zhu Q."/>
            <person name="Feng Y."/>
            <person name="Mount A."/>
            <person name="Hedgecock D."/>
            <person name="Xu Z."/>
            <person name="Liu Y."/>
            <person name="Domazet-Loso T."/>
            <person name="Du Y."/>
            <person name="Sun X."/>
            <person name="Zhang S."/>
            <person name="Liu B."/>
            <person name="Cheng P."/>
            <person name="Jiang X."/>
            <person name="Li J."/>
            <person name="Fan D."/>
            <person name="Wang W."/>
            <person name="Fu W."/>
            <person name="Wang T."/>
            <person name="Wang B."/>
            <person name="Zhang J."/>
            <person name="Peng Z."/>
            <person name="Li Y."/>
            <person name="Li N."/>
            <person name="Wang J."/>
            <person name="Chen M."/>
            <person name="He Y."/>
            <person name="Tan F."/>
            <person name="Song X."/>
            <person name="Zheng Q."/>
            <person name="Huang R."/>
            <person name="Yang H."/>
            <person name="Du X."/>
            <person name="Chen L."/>
            <person name="Yang M."/>
            <person name="Gaffney P.M."/>
            <person name="Wang S."/>
            <person name="Luo L."/>
            <person name="She Z."/>
            <person name="Ming Y."/>
            <person name="Huang W."/>
            <person name="Zhang S."/>
            <person name="Huang B."/>
            <person name="Zhang Y."/>
            <person name="Qu T."/>
            <person name="Ni P."/>
            <person name="Miao G."/>
            <person name="Wang J."/>
            <person name="Wang Q."/>
            <person name="Steinberg C.E."/>
            <person name="Wang H."/>
            <person name="Li N."/>
            <person name="Qian L."/>
            <person name="Zhang G."/>
            <person name="Li Y."/>
            <person name="Yang H."/>
            <person name="Liu X."/>
            <person name="Wang J."/>
            <person name="Yin Y."/>
            <person name="Wang J."/>
        </authorList>
    </citation>
    <scope>NUCLEOTIDE SEQUENCE [LARGE SCALE GENOMIC DNA]</scope>
    <source>
        <strain evidence="7">05x7-T-G4-1.051#20</strain>
    </source>
</reference>
<keyword evidence="2" id="KW-0597">Phosphoprotein</keyword>
<keyword evidence="7" id="KW-0378">Hydrolase</keyword>
<dbReference type="GO" id="GO:0045087">
    <property type="term" value="P:innate immune response"/>
    <property type="evidence" value="ECO:0007669"/>
    <property type="project" value="UniProtKB-KW"/>
</dbReference>
<keyword evidence="4" id="KW-0832">Ubl conjugation</keyword>
<dbReference type="AlphaFoldDB" id="K1QR25"/>
<evidence type="ECO:0000259" key="6">
    <source>
        <dbReference type="Pfam" id="PF16739"/>
    </source>
</evidence>
<name>K1QR25_MAGGI</name>
<keyword evidence="7" id="KW-0067">ATP-binding</keyword>
<feature type="domain" description="Caspase recruitment" evidence="6">
    <location>
        <begin position="30"/>
        <end position="115"/>
    </location>
</feature>
<evidence type="ECO:0000313" key="7">
    <source>
        <dbReference type="EMBL" id="EKC31345.1"/>
    </source>
</evidence>
<keyword evidence="5" id="KW-0391">Immunity</keyword>
<evidence type="ECO:0000256" key="5">
    <source>
        <dbReference type="ARBA" id="ARBA00022859"/>
    </source>
</evidence>
<dbReference type="HOGENOM" id="CLU_759221_0_0_1"/>
<evidence type="ECO:0000256" key="2">
    <source>
        <dbReference type="ARBA" id="ARBA00022553"/>
    </source>
</evidence>
<keyword evidence="7" id="KW-0547">Nucleotide-binding</keyword>
<evidence type="ECO:0000256" key="1">
    <source>
        <dbReference type="ARBA" id="ARBA00022499"/>
    </source>
</evidence>
<dbReference type="EMBL" id="JH816862">
    <property type="protein sequence ID" value="EKC31345.1"/>
    <property type="molecule type" value="Genomic_DNA"/>
</dbReference>
<dbReference type="InterPro" id="IPR011029">
    <property type="entry name" value="DEATH-like_dom_sf"/>
</dbReference>
<keyword evidence="1" id="KW-1017">Isopeptide bond</keyword>
<keyword evidence="3" id="KW-0399">Innate immunity</keyword>
<gene>
    <name evidence="7" type="ORF">CGI_10014035</name>
</gene>
<evidence type="ECO:0000256" key="4">
    <source>
        <dbReference type="ARBA" id="ARBA00022843"/>
    </source>
</evidence>
<dbReference type="Pfam" id="PF16739">
    <property type="entry name" value="CARD_2"/>
    <property type="match status" value="2"/>
</dbReference>
<organism evidence="7">
    <name type="scientific">Magallana gigas</name>
    <name type="common">Pacific oyster</name>
    <name type="synonym">Crassostrea gigas</name>
    <dbReference type="NCBI Taxonomy" id="29159"/>
    <lineage>
        <taxon>Eukaryota</taxon>
        <taxon>Metazoa</taxon>
        <taxon>Spiralia</taxon>
        <taxon>Lophotrochozoa</taxon>
        <taxon>Mollusca</taxon>
        <taxon>Bivalvia</taxon>
        <taxon>Autobranchia</taxon>
        <taxon>Pteriomorphia</taxon>
        <taxon>Ostreida</taxon>
        <taxon>Ostreoidea</taxon>
        <taxon>Ostreidae</taxon>
        <taxon>Magallana</taxon>
    </lineage>
</organism>